<dbReference type="SUPFAM" id="SSF53187">
    <property type="entry name" value="Zn-dependent exopeptidases"/>
    <property type="match status" value="1"/>
</dbReference>
<feature type="transmembrane region" description="Helical" evidence="1">
    <location>
        <begin position="650"/>
        <end position="671"/>
    </location>
</feature>
<feature type="transmembrane region" description="Helical" evidence="1">
    <location>
        <begin position="492"/>
        <end position="512"/>
    </location>
</feature>
<dbReference type="EMBL" id="JANBPT010000035">
    <property type="protein sequence ID" value="KAJ1929437.1"/>
    <property type="molecule type" value="Genomic_DNA"/>
</dbReference>
<dbReference type="GO" id="GO:0016255">
    <property type="term" value="P:attachment of GPI anchor to protein"/>
    <property type="evidence" value="ECO:0007669"/>
    <property type="project" value="TreeGrafter"/>
</dbReference>
<gene>
    <name evidence="2" type="primary">GAA1_1</name>
    <name evidence="2" type="ORF">IWQ60_001184</name>
</gene>
<keyword evidence="1" id="KW-0472">Membrane</keyword>
<dbReference type="GO" id="GO:0042765">
    <property type="term" value="C:GPI-anchor transamidase complex"/>
    <property type="evidence" value="ECO:0007669"/>
    <property type="project" value="InterPro"/>
</dbReference>
<keyword evidence="3" id="KW-1185">Reference proteome</keyword>
<reference evidence="2" key="1">
    <citation type="submission" date="2022-07" db="EMBL/GenBank/DDBJ databases">
        <title>Phylogenomic reconstructions and comparative analyses of Kickxellomycotina fungi.</title>
        <authorList>
            <person name="Reynolds N.K."/>
            <person name="Stajich J.E."/>
            <person name="Barry K."/>
            <person name="Grigoriev I.V."/>
            <person name="Crous P."/>
            <person name="Smith M.E."/>
        </authorList>
    </citation>
    <scope>NUCLEOTIDE SEQUENCE</scope>
    <source>
        <strain evidence="2">RSA 861</strain>
    </source>
</reference>
<proteinExistence type="predicted"/>
<keyword evidence="1" id="KW-1133">Transmembrane helix</keyword>
<accession>A0A9W8AEH6</accession>
<sequence>MTDSVAAGRLIKRTQRLQRAIQFVHSHIRLLSRVLLALGFLWLVAFPSTFYSRNTYLSENALLPNQAHLHYWDDEARTAGVHRDRLAAFETDRAGQVAHVLDTLNARGYHAETQRFTYADRFAGRVLNGTNVHGVLYAPRGDTTEALVLSASWRSADNSTDNSSGIALALSLAEYFATTSHWSKDIIVLITDQGDVGAELWLRSYHGEDHPAAQPLTVRSGAIQAALHLELPPAPDYDTVGVFFEGKNGQLPNLDLINILARIARHNQVPFTLHHLDRATPALLSARDRDITDLAQWPLLWAHYQESMRTLVATMAVSALGLTGGPHAMFHRYRIDAVTLRARAAISGDGPRIHFMSLGRVVESTFRSLSNLLEHFHQSFFIYLLASPWQYISIADFIPPVLILAAGLLASALESWWDAAAYYRVPATAIKDALQQVRHQFPRRQFDHLTFWLHAPEVAVVLAVYFLGAGGTLLALPALLNLLVPVASSGDARIHLLVGTGSVVVITAFWYGLVQRGVRCDTRLLRVVTLLVTMLTITAVSTINFSLALLYALLTAVPFALLPVGHPPLLAIAADLRLRREIDAPVGSWSAAPSSPAASGASLPSRLVLTAYLAFVSPPGLLWLISQATAVPWERLVHFLMIENDLFGSWLYPLLGGVYVPSILAALTVLWG</sequence>
<evidence type="ECO:0000256" key="1">
    <source>
        <dbReference type="SAM" id="Phobius"/>
    </source>
</evidence>
<name>A0A9W8AEH6_9FUNG</name>
<dbReference type="OrthoDB" id="445301at2759"/>
<dbReference type="Pfam" id="PF04114">
    <property type="entry name" value="Gaa1"/>
    <property type="match status" value="1"/>
</dbReference>
<feature type="transmembrane region" description="Helical" evidence="1">
    <location>
        <begin position="30"/>
        <end position="51"/>
    </location>
</feature>
<dbReference type="PANTHER" id="PTHR13304:SF0">
    <property type="entry name" value="GLYCOSYLPHOSPHATIDYLINOSITOL ANCHOR ATTACHMENT 1 PROTEIN"/>
    <property type="match status" value="1"/>
</dbReference>
<dbReference type="AlphaFoldDB" id="A0A9W8AEH6"/>
<organism evidence="2 3">
    <name type="scientific">Tieghemiomyces parasiticus</name>
    <dbReference type="NCBI Taxonomy" id="78921"/>
    <lineage>
        <taxon>Eukaryota</taxon>
        <taxon>Fungi</taxon>
        <taxon>Fungi incertae sedis</taxon>
        <taxon>Zoopagomycota</taxon>
        <taxon>Kickxellomycotina</taxon>
        <taxon>Dimargaritomycetes</taxon>
        <taxon>Dimargaritales</taxon>
        <taxon>Dimargaritaceae</taxon>
        <taxon>Tieghemiomyces</taxon>
    </lineage>
</organism>
<dbReference type="Gene3D" id="3.40.630.10">
    <property type="entry name" value="Zn peptidases"/>
    <property type="match status" value="1"/>
</dbReference>
<feature type="transmembrane region" description="Helical" evidence="1">
    <location>
        <begin position="397"/>
        <end position="417"/>
    </location>
</feature>
<feature type="transmembrane region" description="Helical" evidence="1">
    <location>
        <begin position="524"/>
        <end position="543"/>
    </location>
</feature>
<protein>
    <submittedName>
        <fullName evidence="2">Glycosyl phosphatidyl inositol protein transamidase complex subunit</fullName>
    </submittedName>
</protein>
<evidence type="ECO:0000313" key="3">
    <source>
        <dbReference type="Proteomes" id="UP001150569"/>
    </source>
</evidence>
<dbReference type="PIRSF" id="PIRSF036762">
    <property type="entry name" value="GAA1"/>
    <property type="match status" value="1"/>
</dbReference>
<dbReference type="PANTHER" id="PTHR13304">
    <property type="entry name" value="GLYCOSYLPHOSPHATIDYLINOSITOL ANCHOR ATTACHMENT 1 PROTEIN"/>
    <property type="match status" value="1"/>
</dbReference>
<keyword evidence="1" id="KW-0812">Transmembrane</keyword>
<feature type="transmembrane region" description="Helical" evidence="1">
    <location>
        <begin position="458"/>
        <end position="480"/>
    </location>
</feature>
<evidence type="ECO:0000313" key="2">
    <source>
        <dbReference type="EMBL" id="KAJ1929437.1"/>
    </source>
</evidence>
<dbReference type="Proteomes" id="UP001150569">
    <property type="component" value="Unassembled WGS sequence"/>
</dbReference>
<comment type="caution">
    <text evidence="2">The sequence shown here is derived from an EMBL/GenBank/DDBJ whole genome shotgun (WGS) entry which is preliminary data.</text>
</comment>
<feature type="transmembrane region" description="Helical" evidence="1">
    <location>
        <begin position="607"/>
        <end position="630"/>
    </location>
</feature>
<dbReference type="InterPro" id="IPR007246">
    <property type="entry name" value="Gaa1"/>
</dbReference>